<dbReference type="Gene3D" id="3.55.50.30">
    <property type="match status" value="1"/>
</dbReference>
<feature type="compositionally biased region" description="Polar residues" evidence="1">
    <location>
        <begin position="220"/>
        <end position="230"/>
    </location>
</feature>
<dbReference type="PANTHER" id="PTHR30332:SF5">
    <property type="entry name" value="SPI-1 TYPE 3 SECRETION SYSTEM SECRETIN"/>
    <property type="match status" value="1"/>
</dbReference>
<dbReference type="InterPro" id="IPR038591">
    <property type="entry name" value="NolW-like_sf"/>
</dbReference>
<evidence type="ECO:0000313" key="5">
    <source>
        <dbReference type="EMBL" id="MCP1675313.1"/>
    </source>
</evidence>
<dbReference type="InterPro" id="IPR050810">
    <property type="entry name" value="Bact_Secretion_Sys_Channel"/>
</dbReference>
<comment type="caution">
    <text evidence="5">The sequence shown here is derived from an EMBL/GenBank/DDBJ whole genome shotgun (WGS) entry which is preliminary data.</text>
</comment>
<organism evidence="5 6">
    <name type="scientific">Natronocella acetinitrilica</name>
    <dbReference type="NCBI Taxonomy" id="414046"/>
    <lineage>
        <taxon>Bacteria</taxon>
        <taxon>Pseudomonadati</taxon>
        <taxon>Pseudomonadota</taxon>
        <taxon>Gammaproteobacteria</taxon>
        <taxon>Chromatiales</taxon>
        <taxon>Ectothiorhodospiraceae</taxon>
        <taxon>Natronocella</taxon>
    </lineage>
</organism>
<dbReference type="InterPro" id="IPR025392">
    <property type="entry name" value="DUF4124"/>
</dbReference>
<feature type="domain" description="NolW-like" evidence="3">
    <location>
        <begin position="106"/>
        <end position="167"/>
    </location>
</feature>
<keyword evidence="6" id="KW-1185">Reference proteome</keyword>
<evidence type="ECO:0000256" key="2">
    <source>
        <dbReference type="SAM" id="SignalP"/>
    </source>
</evidence>
<dbReference type="PANTHER" id="PTHR30332">
    <property type="entry name" value="PROBABLE GENERAL SECRETION PATHWAY PROTEIN D"/>
    <property type="match status" value="1"/>
</dbReference>
<dbReference type="Pfam" id="PF13511">
    <property type="entry name" value="DUF4124"/>
    <property type="match status" value="1"/>
</dbReference>
<feature type="region of interest" description="Disordered" evidence="1">
    <location>
        <begin position="218"/>
        <end position="240"/>
    </location>
</feature>
<sequence length="240" mass="26420">MKRATGYLMGLTFGIVAGTAQADPAWSDRDYSLYLSDQPVNEVIRDLATREGIPVSVDPAATDTVNARFQQMRAVDVFETLVEAYNLQWHFDGHVLYVEPVESAVTRTIELNSVPVSAFRAKLEQMGVFDERFHWGAMEGAGVVVVSGPERYVERISELAQVVDGRGQKFDSVYQWVDEHGQTHISSFTPPASVEANVVQVPRHGVSEANGAGDEMIRGSAQSHEASQISVDLPQGREVR</sequence>
<dbReference type="GO" id="GO:0009306">
    <property type="term" value="P:protein secretion"/>
    <property type="evidence" value="ECO:0007669"/>
    <property type="project" value="TreeGrafter"/>
</dbReference>
<feature type="domain" description="DUF4124" evidence="4">
    <location>
        <begin position="172"/>
        <end position="203"/>
    </location>
</feature>
<evidence type="ECO:0000259" key="3">
    <source>
        <dbReference type="Pfam" id="PF03958"/>
    </source>
</evidence>
<accession>A0AAE3G6K8</accession>
<dbReference type="Pfam" id="PF03958">
    <property type="entry name" value="Secretin_N"/>
    <property type="match status" value="1"/>
</dbReference>
<protein>
    <submittedName>
        <fullName evidence="5">Type II secretory pathway component GspD/PulD (Secretin)</fullName>
    </submittedName>
</protein>
<evidence type="ECO:0000259" key="4">
    <source>
        <dbReference type="Pfam" id="PF13511"/>
    </source>
</evidence>
<dbReference type="InterPro" id="IPR005644">
    <property type="entry name" value="NolW-like"/>
</dbReference>
<name>A0AAE3G6K8_9GAMM</name>
<dbReference type="GO" id="GO:0015627">
    <property type="term" value="C:type II protein secretion system complex"/>
    <property type="evidence" value="ECO:0007669"/>
    <property type="project" value="TreeGrafter"/>
</dbReference>
<gene>
    <name evidence="5" type="ORF">J2T57_002461</name>
</gene>
<evidence type="ECO:0000256" key="1">
    <source>
        <dbReference type="SAM" id="MobiDB-lite"/>
    </source>
</evidence>
<dbReference type="Proteomes" id="UP001205843">
    <property type="component" value="Unassembled WGS sequence"/>
</dbReference>
<reference evidence="5" key="1">
    <citation type="submission" date="2022-03" db="EMBL/GenBank/DDBJ databases">
        <title>Genomic Encyclopedia of Type Strains, Phase III (KMG-III): the genomes of soil and plant-associated and newly described type strains.</title>
        <authorList>
            <person name="Whitman W."/>
        </authorList>
    </citation>
    <scope>NUCLEOTIDE SEQUENCE</scope>
    <source>
        <strain evidence="5">ANL 6-2</strain>
    </source>
</reference>
<feature type="signal peptide" evidence="2">
    <location>
        <begin position="1"/>
        <end position="22"/>
    </location>
</feature>
<feature type="chain" id="PRO_5042241839" evidence="2">
    <location>
        <begin position="23"/>
        <end position="240"/>
    </location>
</feature>
<dbReference type="Gene3D" id="3.30.1370.120">
    <property type="match status" value="1"/>
</dbReference>
<dbReference type="RefSeq" id="WP_253478575.1">
    <property type="nucleotide sequence ID" value="NZ_JALJXV010000005.1"/>
</dbReference>
<keyword evidence="2" id="KW-0732">Signal</keyword>
<dbReference type="EMBL" id="JALJXV010000005">
    <property type="protein sequence ID" value="MCP1675313.1"/>
    <property type="molecule type" value="Genomic_DNA"/>
</dbReference>
<evidence type="ECO:0000313" key="6">
    <source>
        <dbReference type="Proteomes" id="UP001205843"/>
    </source>
</evidence>
<proteinExistence type="predicted"/>
<dbReference type="AlphaFoldDB" id="A0AAE3G6K8"/>